<gene>
    <name evidence="6" type="ORF">AS030_09740</name>
</gene>
<dbReference type="Gene3D" id="3.40.50.10420">
    <property type="entry name" value="NagB/RpiA/CoA transferase-like"/>
    <property type="match status" value="1"/>
</dbReference>
<dbReference type="SUPFAM" id="SSF100950">
    <property type="entry name" value="NagB/RpiA/CoA transferase-like"/>
    <property type="match status" value="1"/>
</dbReference>
<dbReference type="Proteomes" id="UP000054099">
    <property type="component" value="Unassembled WGS sequence"/>
</dbReference>
<evidence type="ECO:0000256" key="4">
    <source>
        <dbReference type="PIRSR" id="PIRSR006806-1"/>
    </source>
</evidence>
<feature type="binding site" evidence="4">
    <location>
        <begin position="4"/>
        <end position="8"/>
    </location>
    <ligand>
        <name>ATP</name>
        <dbReference type="ChEBI" id="CHEBI:30616"/>
    </ligand>
</feature>
<comment type="caution">
    <text evidence="6">The sequence shown here is derived from an EMBL/GenBank/DDBJ whole genome shotgun (WGS) entry which is preliminary data.</text>
</comment>
<dbReference type="InterPro" id="IPR024185">
    <property type="entry name" value="FTHF_cligase-like_sf"/>
</dbReference>
<protein>
    <recommendedName>
        <fullName evidence="5">5-formyltetrahydrofolate cyclo-ligase</fullName>
        <ecNumber evidence="5">6.3.3.2</ecNumber>
    </recommendedName>
</protein>
<reference evidence="6 7" key="1">
    <citation type="journal article" date="2014" name="Antonie Van Leeuwenhoek">
        <title>Fictibacillus enclensis sp. nov., isolated from marine sediment.</title>
        <authorList>
            <person name="Dastager S.G."/>
            <person name="Mawlankar R."/>
            <person name="Srinivasan K."/>
            <person name="Tang S.K."/>
            <person name="Lee J.C."/>
            <person name="Ramana V.V."/>
            <person name="Shouche Y.S."/>
        </authorList>
    </citation>
    <scope>NUCLEOTIDE SEQUENCE [LARGE SCALE GENOMIC DNA]</scope>
    <source>
        <strain evidence="6 7">NIO-1003</strain>
    </source>
</reference>
<keyword evidence="5" id="KW-0479">Metal-binding</keyword>
<dbReference type="GO" id="GO:0005524">
    <property type="term" value="F:ATP binding"/>
    <property type="evidence" value="ECO:0007669"/>
    <property type="project" value="UniProtKB-KW"/>
</dbReference>
<dbReference type="GO" id="GO:0046872">
    <property type="term" value="F:metal ion binding"/>
    <property type="evidence" value="ECO:0007669"/>
    <property type="project" value="UniProtKB-KW"/>
</dbReference>
<dbReference type="RefSeq" id="WP_061971058.1">
    <property type="nucleotide sequence ID" value="NZ_FMAV01000001.1"/>
</dbReference>
<comment type="cofactor">
    <cofactor evidence="5">
        <name>Mg(2+)</name>
        <dbReference type="ChEBI" id="CHEBI:18420"/>
    </cofactor>
</comment>
<dbReference type="NCBIfam" id="TIGR02727">
    <property type="entry name" value="MTHFS_bact"/>
    <property type="match status" value="1"/>
</dbReference>
<dbReference type="OrthoDB" id="9801938at2"/>
<evidence type="ECO:0000256" key="5">
    <source>
        <dbReference type="RuleBase" id="RU361279"/>
    </source>
</evidence>
<comment type="similarity">
    <text evidence="1 5">Belongs to the 5-formyltetrahydrofolate cyclo-ligase family.</text>
</comment>
<sequence length="190" mass="21802">METKKELRKMMKDQLLSFDPAVHKRKSGDIAQHLFSLPVWKNAKHIGITVSRGFEVDTKQIIQKAWDDEKKVSVPKCSTVGERLMNFHRITSFQELENVYMDLYEPIMGMTELTPPEDMDLMVVPGLIFNPEGYRIGFGGGFYDRYLSGYHGTTVSLAFDIQYMNSIPVEPFDIPVEYIITDKGVKKDGR</sequence>
<feature type="binding site" evidence="4">
    <location>
        <position position="50"/>
    </location>
    <ligand>
        <name>substrate</name>
    </ligand>
</feature>
<comment type="catalytic activity">
    <reaction evidence="5">
        <text>(6S)-5-formyl-5,6,7,8-tetrahydrofolate + ATP = (6R)-5,10-methenyltetrahydrofolate + ADP + phosphate</text>
        <dbReference type="Rhea" id="RHEA:10488"/>
        <dbReference type="ChEBI" id="CHEBI:30616"/>
        <dbReference type="ChEBI" id="CHEBI:43474"/>
        <dbReference type="ChEBI" id="CHEBI:57455"/>
        <dbReference type="ChEBI" id="CHEBI:57457"/>
        <dbReference type="ChEBI" id="CHEBI:456216"/>
        <dbReference type="EC" id="6.3.3.2"/>
    </reaction>
</comment>
<evidence type="ECO:0000256" key="3">
    <source>
        <dbReference type="ARBA" id="ARBA00022840"/>
    </source>
</evidence>
<feature type="binding site" evidence="4">
    <location>
        <position position="55"/>
    </location>
    <ligand>
        <name>substrate</name>
    </ligand>
</feature>
<evidence type="ECO:0000313" key="6">
    <source>
        <dbReference type="EMBL" id="KSU85757.1"/>
    </source>
</evidence>
<name>A0A0V8JFU5_9BACL</name>
<evidence type="ECO:0000256" key="2">
    <source>
        <dbReference type="ARBA" id="ARBA00022741"/>
    </source>
</evidence>
<organism evidence="6 7">
    <name type="scientific">Fictibacillus enclensis</name>
    <dbReference type="NCBI Taxonomy" id="1017270"/>
    <lineage>
        <taxon>Bacteria</taxon>
        <taxon>Bacillati</taxon>
        <taxon>Bacillota</taxon>
        <taxon>Bacilli</taxon>
        <taxon>Bacillales</taxon>
        <taxon>Fictibacillaceae</taxon>
        <taxon>Fictibacillus</taxon>
    </lineage>
</organism>
<dbReference type="GO" id="GO:0035999">
    <property type="term" value="P:tetrahydrofolate interconversion"/>
    <property type="evidence" value="ECO:0007669"/>
    <property type="project" value="TreeGrafter"/>
</dbReference>
<accession>A0A0V8JFU5</accession>
<dbReference type="PIRSF" id="PIRSF006806">
    <property type="entry name" value="FTHF_cligase"/>
    <property type="match status" value="1"/>
</dbReference>
<dbReference type="PANTHER" id="PTHR23407">
    <property type="entry name" value="ATPASE INHIBITOR/5-FORMYLTETRAHYDROFOLATE CYCLO-LIGASE"/>
    <property type="match status" value="1"/>
</dbReference>
<dbReference type="EMBL" id="LNQN01000001">
    <property type="protein sequence ID" value="KSU85757.1"/>
    <property type="molecule type" value="Genomic_DNA"/>
</dbReference>
<dbReference type="GO" id="GO:0030272">
    <property type="term" value="F:5-formyltetrahydrofolate cyclo-ligase activity"/>
    <property type="evidence" value="ECO:0007669"/>
    <property type="project" value="UniProtKB-EC"/>
</dbReference>
<feature type="binding site" evidence="4">
    <location>
        <begin position="135"/>
        <end position="143"/>
    </location>
    <ligand>
        <name>ATP</name>
        <dbReference type="ChEBI" id="CHEBI:30616"/>
    </ligand>
</feature>
<dbReference type="GO" id="GO:0009396">
    <property type="term" value="P:folic acid-containing compound biosynthetic process"/>
    <property type="evidence" value="ECO:0007669"/>
    <property type="project" value="TreeGrafter"/>
</dbReference>
<keyword evidence="7" id="KW-1185">Reference proteome</keyword>
<dbReference type="AlphaFoldDB" id="A0A0V8JFU5"/>
<dbReference type="Pfam" id="PF01812">
    <property type="entry name" value="5-FTHF_cyc-lig"/>
    <property type="match status" value="1"/>
</dbReference>
<keyword evidence="3 4" id="KW-0067">ATP-binding</keyword>
<proteinExistence type="inferred from homology"/>
<dbReference type="EC" id="6.3.3.2" evidence="5"/>
<dbReference type="InterPro" id="IPR002698">
    <property type="entry name" value="FTHF_cligase"/>
</dbReference>
<dbReference type="PANTHER" id="PTHR23407:SF1">
    <property type="entry name" value="5-FORMYLTETRAHYDROFOLATE CYCLO-LIGASE"/>
    <property type="match status" value="1"/>
</dbReference>
<evidence type="ECO:0000313" key="7">
    <source>
        <dbReference type="Proteomes" id="UP000054099"/>
    </source>
</evidence>
<keyword evidence="2 4" id="KW-0547">Nucleotide-binding</keyword>
<evidence type="ECO:0000256" key="1">
    <source>
        <dbReference type="ARBA" id="ARBA00010638"/>
    </source>
</evidence>
<keyword evidence="5" id="KW-0460">Magnesium</keyword>
<dbReference type="InterPro" id="IPR037171">
    <property type="entry name" value="NagB/RpiA_transferase-like"/>
</dbReference>